<dbReference type="EMBL" id="VLLE01000003">
    <property type="protein sequence ID" value="TWI83685.1"/>
    <property type="molecule type" value="Genomic_DNA"/>
</dbReference>
<accession>A0A562SQZ4</accession>
<dbReference type="Proteomes" id="UP000316167">
    <property type="component" value="Unassembled WGS sequence"/>
</dbReference>
<evidence type="ECO:0000313" key="3">
    <source>
        <dbReference type="Proteomes" id="UP000316167"/>
    </source>
</evidence>
<sequence>MQTSYARHMQYLLRRQIIVTLFLFICISSFAQREINLPNHEMKPYYFGITLSGNTAYFHMDHAPKFLQDDSVASVASIGKGGFGLGLLGTLRLVNHLEARTNPQLIFATRGINYYINQPLTGDPNWQQKNVESIYISLPLQLKFSSDRIDNFRVYMLGGGKYEYDLASNSQARRAEDLVKLNKSALGYELGLGFHFYFPTFIFSPEIKFSNSFNSVHSRDKNLIYSNVIDRMQARMLVFSIHLEG</sequence>
<keyword evidence="3" id="KW-1185">Reference proteome</keyword>
<organism evidence="2 3">
    <name type="scientific">Lacibacter cauensis</name>
    <dbReference type="NCBI Taxonomy" id="510947"/>
    <lineage>
        <taxon>Bacteria</taxon>
        <taxon>Pseudomonadati</taxon>
        <taxon>Bacteroidota</taxon>
        <taxon>Chitinophagia</taxon>
        <taxon>Chitinophagales</taxon>
        <taxon>Chitinophagaceae</taxon>
        <taxon>Lacibacter</taxon>
    </lineage>
</organism>
<proteinExistence type="predicted"/>
<name>A0A562SQZ4_9BACT</name>
<dbReference type="Pfam" id="PF13568">
    <property type="entry name" value="OMP_b-brl_2"/>
    <property type="match status" value="1"/>
</dbReference>
<evidence type="ECO:0000259" key="1">
    <source>
        <dbReference type="Pfam" id="PF13568"/>
    </source>
</evidence>
<gene>
    <name evidence="2" type="ORF">IQ13_1798</name>
</gene>
<dbReference type="InterPro" id="IPR025665">
    <property type="entry name" value="Beta-barrel_OMP_2"/>
</dbReference>
<comment type="caution">
    <text evidence="2">The sequence shown here is derived from an EMBL/GenBank/DDBJ whole genome shotgun (WGS) entry which is preliminary data.</text>
</comment>
<dbReference type="AlphaFoldDB" id="A0A562SQZ4"/>
<protein>
    <recommendedName>
        <fullName evidence="1">Outer membrane protein beta-barrel domain-containing protein</fullName>
    </recommendedName>
</protein>
<reference evidence="2 3" key="1">
    <citation type="journal article" date="2015" name="Stand. Genomic Sci.">
        <title>Genomic Encyclopedia of Bacterial and Archaeal Type Strains, Phase III: the genomes of soil and plant-associated and newly described type strains.</title>
        <authorList>
            <person name="Whitman W.B."/>
            <person name="Woyke T."/>
            <person name="Klenk H.P."/>
            <person name="Zhou Y."/>
            <person name="Lilburn T.G."/>
            <person name="Beck B.J."/>
            <person name="De Vos P."/>
            <person name="Vandamme P."/>
            <person name="Eisen J.A."/>
            <person name="Garrity G."/>
            <person name="Hugenholtz P."/>
            <person name="Kyrpides N.C."/>
        </authorList>
    </citation>
    <scope>NUCLEOTIDE SEQUENCE [LARGE SCALE GENOMIC DNA]</scope>
    <source>
        <strain evidence="2 3">CGMCC 1.7271</strain>
    </source>
</reference>
<feature type="domain" description="Outer membrane protein beta-barrel" evidence="1">
    <location>
        <begin position="72"/>
        <end position="217"/>
    </location>
</feature>
<evidence type="ECO:0000313" key="2">
    <source>
        <dbReference type="EMBL" id="TWI83685.1"/>
    </source>
</evidence>